<proteinExistence type="predicted"/>
<dbReference type="KEGG" id="eus:EUTSA_v10001709mg"/>
<evidence type="ECO:0000313" key="2">
    <source>
        <dbReference type="Proteomes" id="UP000030689"/>
    </source>
</evidence>
<organism evidence="1 2">
    <name type="scientific">Eutrema salsugineum</name>
    <name type="common">Saltwater cress</name>
    <name type="synonym">Sisymbrium salsugineum</name>
    <dbReference type="NCBI Taxonomy" id="72664"/>
    <lineage>
        <taxon>Eukaryota</taxon>
        <taxon>Viridiplantae</taxon>
        <taxon>Streptophyta</taxon>
        <taxon>Embryophyta</taxon>
        <taxon>Tracheophyta</taxon>
        <taxon>Spermatophyta</taxon>
        <taxon>Magnoliopsida</taxon>
        <taxon>eudicotyledons</taxon>
        <taxon>Gunneridae</taxon>
        <taxon>Pentapetalae</taxon>
        <taxon>rosids</taxon>
        <taxon>malvids</taxon>
        <taxon>Brassicales</taxon>
        <taxon>Brassicaceae</taxon>
        <taxon>Eutremeae</taxon>
        <taxon>Eutrema</taxon>
    </lineage>
</organism>
<dbReference type="Gramene" id="ESQ39230">
    <property type="protein sequence ID" value="ESQ39230"/>
    <property type="gene ID" value="EUTSA_v10001709mg"/>
</dbReference>
<evidence type="ECO:0000313" key="1">
    <source>
        <dbReference type="EMBL" id="ESQ39230.1"/>
    </source>
</evidence>
<dbReference type="Proteomes" id="UP000030689">
    <property type="component" value="Unassembled WGS sequence"/>
</dbReference>
<gene>
    <name evidence="1" type="ORF">EUTSA_v10001709mg</name>
</gene>
<accession>V4KMU8</accession>
<dbReference type="EMBL" id="KI517481">
    <property type="protein sequence ID" value="ESQ39230.1"/>
    <property type="molecule type" value="Genomic_DNA"/>
</dbReference>
<protein>
    <submittedName>
        <fullName evidence="1">Uncharacterized protein</fullName>
    </submittedName>
</protein>
<name>V4KMU8_EUTSA</name>
<sequence>MVCGCSTCQNQNHHNRMLGALKGIRNYCGPQTPKAEAPQSRFWINQNHGKLKRIFTQIYKPNKGGGGGTKT</sequence>
<reference evidence="1 2" key="1">
    <citation type="journal article" date="2013" name="Front. Plant Sci.">
        <title>The Reference Genome of the Halophytic Plant Eutrema salsugineum.</title>
        <authorList>
            <person name="Yang R."/>
            <person name="Jarvis D.E."/>
            <person name="Chen H."/>
            <person name="Beilstein M.A."/>
            <person name="Grimwood J."/>
            <person name="Jenkins J."/>
            <person name="Shu S."/>
            <person name="Prochnik S."/>
            <person name="Xin M."/>
            <person name="Ma C."/>
            <person name="Schmutz J."/>
            <person name="Wing R.A."/>
            <person name="Mitchell-Olds T."/>
            <person name="Schumaker K.S."/>
            <person name="Wang X."/>
        </authorList>
    </citation>
    <scope>NUCLEOTIDE SEQUENCE [LARGE SCALE GENOMIC DNA]</scope>
</reference>
<dbReference type="AlphaFoldDB" id="V4KMU8"/>
<keyword evidence="2" id="KW-1185">Reference proteome</keyword>